<evidence type="ECO:0000256" key="2">
    <source>
        <dbReference type="ARBA" id="ARBA00022448"/>
    </source>
</evidence>
<dbReference type="Proteomes" id="UP000183129">
    <property type="component" value="Unassembled WGS sequence"/>
</dbReference>
<keyword evidence="3" id="KW-1003">Cell membrane</keyword>
<dbReference type="PANTHER" id="PTHR30574:SF1">
    <property type="entry name" value="SULPHUR TRANSPORT DOMAIN-CONTAINING PROTEIN"/>
    <property type="match status" value="1"/>
</dbReference>
<gene>
    <name evidence="10" type="ORF">SAMN03003324_02661</name>
</gene>
<dbReference type="RefSeq" id="WP_081857477.1">
    <property type="nucleotide sequence ID" value="NZ_FONS01000005.1"/>
</dbReference>
<dbReference type="PANTHER" id="PTHR30574">
    <property type="entry name" value="INNER MEMBRANE PROTEIN YEDE"/>
    <property type="match status" value="1"/>
</dbReference>
<evidence type="ECO:0000313" key="10">
    <source>
        <dbReference type="EMBL" id="SFF15306.1"/>
    </source>
</evidence>
<dbReference type="STRING" id="34086.SAMN04488084_10429"/>
<name>A0A1I2GEW1_9SPHI</name>
<keyword evidence="6 9" id="KW-1133">Transmembrane helix</keyword>
<evidence type="ECO:0000256" key="5">
    <source>
        <dbReference type="ARBA" id="ARBA00022692"/>
    </source>
</evidence>
<evidence type="ECO:0000256" key="3">
    <source>
        <dbReference type="ARBA" id="ARBA00022475"/>
    </source>
</evidence>
<protein>
    <submittedName>
        <fullName evidence="10">Uncharacterized protein</fullName>
    </submittedName>
</protein>
<dbReference type="GO" id="GO:0005886">
    <property type="term" value="C:plasma membrane"/>
    <property type="evidence" value="ECO:0007669"/>
    <property type="project" value="UniProtKB-SubCell"/>
</dbReference>
<dbReference type="AlphaFoldDB" id="A0A1I2GEW1"/>
<feature type="transmembrane region" description="Helical" evidence="9">
    <location>
        <begin position="9"/>
        <end position="28"/>
    </location>
</feature>
<feature type="transmembrane region" description="Helical" evidence="9">
    <location>
        <begin position="63"/>
        <end position="82"/>
    </location>
</feature>
<sequence>MIEFIQQPWSWYFSGFMIFVIMLMLLYWRKSFGFSANLRTICTIAGAGKKTKFFDFDWRTQKWNLLFLVGSVIGGFISSQFLKDPATLKLSVETIADLKQIGFDFNGEMNPAELYSLSALKNPKIILILVCGGLLVGFGTRYAGGCTSGHAISGLSDLQIPSMIAVTGFFIGGLTMTHLIIPFIF</sequence>
<dbReference type="EMBL" id="FONS01000005">
    <property type="protein sequence ID" value="SFF15306.1"/>
    <property type="molecule type" value="Genomic_DNA"/>
</dbReference>
<dbReference type="Pfam" id="PF04143">
    <property type="entry name" value="Sulf_transp"/>
    <property type="match status" value="1"/>
</dbReference>
<keyword evidence="2" id="KW-0813">Transport</keyword>
<comment type="subcellular location">
    <subcellularLocation>
        <location evidence="1">Cell inner membrane</location>
        <topology evidence="1">Multi-pass membrane protein</topology>
    </subcellularLocation>
</comment>
<feature type="transmembrane region" description="Helical" evidence="9">
    <location>
        <begin position="125"/>
        <end position="143"/>
    </location>
</feature>
<evidence type="ECO:0000256" key="4">
    <source>
        <dbReference type="ARBA" id="ARBA00022519"/>
    </source>
</evidence>
<evidence type="ECO:0000256" key="6">
    <source>
        <dbReference type="ARBA" id="ARBA00022989"/>
    </source>
</evidence>
<keyword evidence="7 9" id="KW-0472">Membrane</keyword>
<proteinExistence type="inferred from homology"/>
<accession>A0A1I2GEW1</accession>
<evidence type="ECO:0000256" key="7">
    <source>
        <dbReference type="ARBA" id="ARBA00023136"/>
    </source>
</evidence>
<reference evidence="10 11" key="1">
    <citation type="submission" date="2016-10" db="EMBL/GenBank/DDBJ databases">
        <authorList>
            <person name="de Groot N.N."/>
        </authorList>
    </citation>
    <scope>NUCLEOTIDE SEQUENCE [LARGE SCALE GENOMIC DNA]</scope>
    <source>
        <strain evidence="10 11">ATCC 51969</strain>
    </source>
</reference>
<organism evidence="10 11">
    <name type="scientific">Pedobacter antarcticus</name>
    <dbReference type="NCBI Taxonomy" id="34086"/>
    <lineage>
        <taxon>Bacteria</taxon>
        <taxon>Pseudomonadati</taxon>
        <taxon>Bacteroidota</taxon>
        <taxon>Sphingobacteriia</taxon>
        <taxon>Sphingobacteriales</taxon>
        <taxon>Sphingobacteriaceae</taxon>
        <taxon>Pedobacter</taxon>
    </lineage>
</organism>
<evidence type="ECO:0000256" key="8">
    <source>
        <dbReference type="ARBA" id="ARBA00035655"/>
    </source>
</evidence>
<evidence type="ECO:0000256" key="1">
    <source>
        <dbReference type="ARBA" id="ARBA00004429"/>
    </source>
</evidence>
<comment type="similarity">
    <text evidence="8">Belongs to the TsuA/YedE (TC 9.B.102) family.</text>
</comment>
<keyword evidence="5 9" id="KW-0812">Transmembrane</keyword>
<keyword evidence="4" id="KW-0997">Cell inner membrane</keyword>
<evidence type="ECO:0000313" key="11">
    <source>
        <dbReference type="Proteomes" id="UP000183129"/>
    </source>
</evidence>
<feature type="transmembrane region" description="Helical" evidence="9">
    <location>
        <begin position="163"/>
        <end position="184"/>
    </location>
</feature>
<dbReference type="InterPro" id="IPR007272">
    <property type="entry name" value="Sulf_transp_TsuA/YedE"/>
</dbReference>
<evidence type="ECO:0000256" key="9">
    <source>
        <dbReference type="SAM" id="Phobius"/>
    </source>
</evidence>